<dbReference type="GO" id="GO:0004792">
    <property type="term" value="F:thiosulfate-cyanide sulfurtransferase activity"/>
    <property type="evidence" value="ECO:0007669"/>
    <property type="project" value="TreeGrafter"/>
</dbReference>
<dbReference type="Gene3D" id="3.40.250.10">
    <property type="entry name" value="Rhodanese-like domain"/>
    <property type="match status" value="2"/>
</dbReference>
<organism evidence="4 5">
    <name type="scientific">Thermoflexibacter ruber</name>
    <dbReference type="NCBI Taxonomy" id="1003"/>
    <lineage>
        <taxon>Bacteria</taxon>
        <taxon>Pseudomonadati</taxon>
        <taxon>Bacteroidota</taxon>
        <taxon>Cytophagia</taxon>
        <taxon>Cytophagales</taxon>
        <taxon>Thermoflexibacteraceae</taxon>
        <taxon>Thermoflexibacter</taxon>
    </lineage>
</organism>
<feature type="domain" description="Rhodanese" evidence="3">
    <location>
        <begin position="172"/>
        <end position="284"/>
    </location>
</feature>
<evidence type="ECO:0000256" key="1">
    <source>
        <dbReference type="ARBA" id="ARBA00022679"/>
    </source>
</evidence>
<dbReference type="PANTHER" id="PTHR11364">
    <property type="entry name" value="THIOSULFATE SULFERTANSFERASE"/>
    <property type="match status" value="1"/>
</dbReference>
<proteinExistence type="predicted"/>
<dbReference type="PROSITE" id="PS50206">
    <property type="entry name" value="RHODANESE_3"/>
    <property type="match status" value="2"/>
</dbReference>
<dbReference type="STRING" id="1003.SAMN04488541_105512"/>
<dbReference type="InterPro" id="IPR036873">
    <property type="entry name" value="Rhodanese-like_dom_sf"/>
</dbReference>
<evidence type="ECO:0000313" key="4">
    <source>
        <dbReference type="EMBL" id="SFF55216.1"/>
    </source>
</evidence>
<dbReference type="SMART" id="SM00450">
    <property type="entry name" value="RHOD"/>
    <property type="match status" value="2"/>
</dbReference>
<accession>A0A1I2JR38</accession>
<dbReference type="PANTHER" id="PTHR11364:SF27">
    <property type="entry name" value="SULFURTRANSFERASE"/>
    <property type="match status" value="1"/>
</dbReference>
<dbReference type="Proteomes" id="UP000199513">
    <property type="component" value="Unassembled WGS sequence"/>
</dbReference>
<sequence>MLAPILPSQPIVDVQWLDTYFDHPRLVILDASMPKVGGAAEENPYANLKIKNARFFDIERKFSDMNSSLPHTIPSPAHFTQEARNLGINQDSIIVVYDNIGIYSAPRAWWLFRTMGHLEVFVLNGGLPAWIAAGKATEPINEQTDKLKEGNFTAQYKAKAVKNVNEVLEAIQDKNQVIVDARSEARFLGKVEEPRQGLRKGHIPSAKNIPFTKVQKDNLLLDKEALEKIFEEIATKDQSLIFSCGSGVTACVLALSAEIAGYHTYSIYDGSWSEWGQPSDLPVEN</sequence>
<keyword evidence="4" id="KW-0670">Pyruvate</keyword>
<dbReference type="InterPro" id="IPR045078">
    <property type="entry name" value="TST/MPST-like"/>
</dbReference>
<dbReference type="CDD" id="cd01448">
    <property type="entry name" value="TST_Repeat_1"/>
    <property type="match status" value="1"/>
</dbReference>
<keyword evidence="1 4" id="KW-0808">Transferase</keyword>
<dbReference type="AlphaFoldDB" id="A0A1I2JR38"/>
<gene>
    <name evidence="4" type="ORF">SAMN04488541_105512</name>
</gene>
<keyword evidence="5" id="KW-1185">Reference proteome</keyword>
<evidence type="ECO:0000313" key="5">
    <source>
        <dbReference type="Proteomes" id="UP000199513"/>
    </source>
</evidence>
<dbReference type="FunFam" id="3.40.250.10:FF:000001">
    <property type="entry name" value="Sulfurtransferase"/>
    <property type="match status" value="1"/>
</dbReference>
<dbReference type="Pfam" id="PF00581">
    <property type="entry name" value="Rhodanese"/>
    <property type="match status" value="2"/>
</dbReference>
<dbReference type="EMBL" id="FONY01000055">
    <property type="protein sequence ID" value="SFF55216.1"/>
    <property type="molecule type" value="Genomic_DNA"/>
</dbReference>
<name>A0A1I2JR38_9BACT</name>
<dbReference type="InterPro" id="IPR001763">
    <property type="entry name" value="Rhodanese-like_dom"/>
</dbReference>
<evidence type="ECO:0000256" key="2">
    <source>
        <dbReference type="ARBA" id="ARBA00022737"/>
    </source>
</evidence>
<reference evidence="4 5" key="1">
    <citation type="submission" date="2016-10" db="EMBL/GenBank/DDBJ databases">
        <authorList>
            <person name="de Groot N.N."/>
        </authorList>
    </citation>
    <scope>NUCLEOTIDE SEQUENCE [LARGE SCALE GENOMIC DNA]</scope>
    <source>
        <strain>GEY</strain>
        <strain evidence="5">DSM 9560</strain>
    </source>
</reference>
<dbReference type="RefSeq" id="WP_091549273.1">
    <property type="nucleotide sequence ID" value="NZ_FONY01000055.1"/>
</dbReference>
<keyword evidence="2" id="KW-0677">Repeat</keyword>
<dbReference type="OrthoDB" id="9770030at2"/>
<protein>
    <submittedName>
        <fullName evidence="4">Thiosulfate/3-mercaptopyruvate sulfurtransferase</fullName>
    </submittedName>
</protein>
<dbReference type="CDD" id="cd01449">
    <property type="entry name" value="TST_Repeat_2"/>
    <property type="match status" value="1"/>
</dbReference>
<feature type="domain" description="Rhodanese" evidence="3">
    <location>
        <begin position="22"/>
        <end position="139"/>
    </location>
</feature>
<evidence type="ECO:0000259" key="3">
    <source>
        <dbReference type="PROSITE" id="PS50206"/>
    </source>
</evidence>
<dbReference type="SUPFAM" id="SSF52821">
    <property type="entry name" value="Rhodanese/Cell cycle control phosphatase"/>
    <property type="match status" value="2"/>
</dbReference>